<dbReference type="Gene3D" id="2.40.128.20">
    <property type="match status" value="1"/>
</dbReference>
<reference evidence="5" key="1">
    <citation type="submission" date="2025-08" db="UniProtKB">
        <authorList>
            <consortium name="Ensembl"/>
        </authorList>
    </citation>
    <scope>IDENTIFICATION</scope>
</reference>
<evidence type="ECO:0000256" key="1">
    <source>
        <dbReference type="ARBA" id="ARBA00008390"/>
    </source>
</evidence>
<dbReference type="Pfam" id="PF00061">
    <property type="entry name" value="Lipocalin"/>
    <property type="match status" value="1"/>
</dbReference>
<gene>
    <name evidence="5" type="primary">FABP7</name>
</gene>
<evidence type="ECO:0000259" key="4">
    <source>
        <dbReference type="PROSITE" id="PS00214"/>
    </source>
</evidence>
<evidence type="ECO:0000256" key="2">
    <source>
        <dbReference type="ARBA" id="ARBA00011245"/>
    </source>
</evidence>
<dbReference type="FunCoup" id="A0A663E8S3">
    <property type="interactions" value="23"/>
</dbReference>
<dbReference type="AlphaFoldDB" id="A0A663E8S3"/>
<organism evidence="5 6">
    <name type="scientific">Aquila chrysaetos chrysaetos</name>
    <dbReference type="NCBI Taxonomy" id="223781"/>
    <lineage>
        <taxon>Eukaryota</taxon>
        <taxon>Metazoa</taxon>
        <taxon>Chordata</taxon>
        <taxon>Craniata</taxon>
        <taxon>Vertebrata</taxon>
        <taxon>Euteleostomi</taxon>
        <taxon>Archelosauria</taxon>
        <taxon>Archosauria</taxon>
        <taxon>Dinosauria</taxon>
        <taxon>Saurischia</taxon>
        <taxon>Theropoda</taxon>
        <taxon>Coelurosauria</taxon>
        <taxon>Aves</taxon>
        <taxon>Neognathae</taxon>
        <taxon>Neoaves</taxon>
        <taxon>Telluraves</taxon>
        <taxon>Accipitrimorphae</taxon>
        <taxon>Accipitriformes</taxon>
        <taxon>Accipitridae</taxon>
        <taxon>Accipitrinae</taxon>
        <taxon>Aquila</taxon>
    </lineage>
</organism>
<keyword evidence="6" id="KW-1185">Reference proteome</keyword>
<name>A0A663E8S3_AQUCH</name>
<dbReference type="PRINTS" id="PR00178">
    <property type="entry name" value="FATTYACIDBP"/>
</dbReference>
<evidence type="ECO:0000313" key="5">
    <source>
        <dbReference type="Ensembl" id="ENSACCP00020008632.1"/>
    </source>
</evidence>
<comment type="similarity">
    <text evidence="1 3">Belongs to the calycin superfamily. Fatty-acid binding protein (FABP) family.</text>
</comment>
<dbReference type="GO" id="GO:0008289">
    <property type="term" value="F:lipid binding"/>
    <property type="evidence" value="ECO:0007669"/>
    <property type="project" value="InterPro"/>
</dbReference>
<dbReference type="GeneTree" id="ENSGT00940000156713"/>
<dbReference type="Proteomes" id="UP000472275">
    <property type="component" value="Chromosome 2"/>
</dbReference>
<dbReference type="InterPro" id="IPR000566">
    <property type="entry name" value="Lipocln_cytosolic_FA-bd_dom"/>
</dbReference>
<dbReference type="PANTHER" id="PTHR11955">
    <property type="entry name" value="FATTY ACID BINDING PROTEIN"/>
    <property type="match status" value="1"/>
</dbReference>
<comment type="subunit">
    <text evidence="2">Monomer.</text>
</comment>
<dbReference type="Ensembl" id="ENSACCT00020009011.1">
    <property type="protein sequence ID" value="ENSACCP00020008632.1"/>
    <property type="gene ID" value="ENSACCG00020005873.1"/>
</dbReference>
<dbReference type="PROSITE" id="PS00214">
    <property type="entry name" value="FABP"/>
    <property type="match status" value="1"/>
</dbReference>
<proteinExistence type="inferred from homology"/>
<keyword evidence="3" id="KW-0813">Transport</keyword>
<dbReference type="InterPro" id="IPR031259">
    <property type="entry name" value="ILBP"/>
</dbReference>
<feature type="domain" description="Cytosolic fatty-acid binding proteins" evidence="4">
    <location>
        <begin position="63"/>
        <end position="80"/>
    </location>
</feature>
<accession>A0A663E8S3</accession>
<dbReference type="CDD" id="cd19470">
    <property type="entry name" value="FABP7"/>
    <property type="match status" value="1"/>
</dbReference>
<sequence length="188" mass="20257">MERGGGGEAPALPAGADRGCVSPPLLLLLLPNPPPGSGFKYGAVAAFPGIPLPAAAMVEAFCATWKLVDSHNFDEYMKALGVGFATRQVGNVTKPTVIISSEGDKVVIRTQSTFKNTEISFKLGEEFDETTPDDRNCKSVVTLDGDKLVHVQKWDGKETNFVREIKDGKMVMTLTFGDVVAVRHYEKA</sequence>
<dbReference type="SUPFAM" id="SSF50814">
    <property type="entry name" value="Lipocalins"/>
    <property type="match status" value="1"/>
</dbReference>
<dbReference type="FunFam" id="2.40.128.20:FF:000001">
    <property type="entry name" value="Fatty acid-binding protein, adipocyte"/>
    <property type="match status" value="1"/>
</dbReference>
<reference evidence="5" key="2">
    <citation type="submission" date="2025-09" db="UniProtKB">
        <authorList>
            <consortium name="Ensembl"/>
        </authorList>
    </citation>
    <scope>IDENTIFICATION</scope>
</reference>
<dbReference type="InterPro" id="IPR000463">
    <property type="entry name" value="Fatty_acid-bd"/>
</dbReference>
<evidence type="ECO:0000256" key="3">
    <source>
        <dbReference type="RuleBase" id="RU003696"/>
    </source>
</evidence>
<dbReference type="InterPro" id="IPR012674">
    <property type="entry name" value="Calycin"/>
</dbReference>
<dbReference type="InParanoid" id="A0A663E8S3"/>
<protein>
    <submittedName>
        <fullName evidence="5">Fatty acid binding protein 7</fullName>
    </submittedName>
</protein>
<evidence type="ECO:0000313" key="6">
    <source>
        <dbReference type="Proteomes" id="UP000472275"/>
    </source>
</evidence>